<protein>
    <submittedName>
        <fullName evidence="1">Uncharacterized protein</fullName>
    </submittedName>
</protein>
<reference evidence="1 2" key="1">
    <citation type="submission" date="2018-09" db="EMBL/GenBank/DDBJ databases">
        <title>Characterization of the phylogenetic diversity of five novel species belonging to the genus Bifidobacterium.</title>
        <authorList>
            <person name="Lugli G.A."/>
            <person name="Duranti S."/>
            <person name="Milani C."/>
        </authorList>
    </citation>
    <scope>NUCLEOTIDE SEQUENCE [LARGE SCALE GENOMIC DNA]</scope>
    <source>
        <strain evidence="1 2">2036B</strain>
    </source>
</reference>
<evidence type="ECO:0000313" key="2">
    <source>
        <dbReference type="Proteomes" id="UP000287609"/>
    </source>
</evidence>
<comment type="caution">
    <text evidence="1">The sequence shown here is derived from an EMBL/GenBank/DDBJ whole genome shotgun (WGS) entry which is preliminary data.</text>
</comment>
<keyword evidence="2" id="KW-1185">Reference proteome</keyword>
<dbReference type="NCBIfam" id="TIGR02167">
    <property type="entry name" value="Liste_lipo_26"/>
    <property type="match status" value="1"/>
</dbReference>
<dbReference type="Proteomes" id="UP000287609">
    <property type="component" value="Unassembled WGS sequence"/>
</dbReference>
<dbReference type="AlphaFoldDB" id="A0A430FQX3"/>
<dbReference type="EMBL" id="QXGM01000002">
    <property type="protein sequence ID" value="RSX55239.1"/>
    <property type="molecule type" value="Genomic_DNA"/>
</dbReference>
<organism evidence="1 2">
    <name type="scientific">Bifidobacterium dolichotidis</name>
    <dbReference type="NCBI Taxonomy" id="2306976"/>
    <lineage>
        <taxon>Bacteria</taxon>
        <taxon>Bacillati</taxon>
        <taxon>Actinomycetota</taxon>
        <taxon>Actinomycetes</taxon>
        <taxon>Bifidobacteriales</taxon>
        <taxon>Bifidobacteriaceae</taxon>
        <taxon>Bifidobacterium</taxon>
    </lineage>
</organism>
<proteinExistence type="predicted"/>
<sequence>MFFGCTNLEYLDVSNWNTARVIHTGTMLEYTSSLHIVNLGKAWFRSPEMRLPYAAPNFNADSLWQLQNVPNPKTMSWQELANSADTDFQPGIYKRVQA</sequence>
<name>A0A430FQX3_9BIFI</name>
<evidence type="ECO:0000313" key="1">
    <source>
        <dbReference type="EMBL" id="RSX55239.1"/>
    </source>
</evidence>
<dbReference type="InterPro" id="IPR011889">
    <property type="entry name" value="Liste_lipo_26"/>
</dbReference>
<accession>A0A430FQX3</accession>
<gene>
    <name evidence="1" type="ORF">D2E26_1293</name>
</gene>